<protein>
    <recommendedName>
        <fullName evidence="4">GA4 desaturase family protein</fullName>
    </recommendedName>
</protein>
<dbReference type="GeneID" id="64967696"/>
<organism evidence="2 3">
    <name type="scientific">Aspergillus puulaauensis</name>
    <dbReference type="NCBI Taxonomy" id="1220207"/>
    <lineage>
        <taxon>Eukaryota</taxon>
        <taxon>Fungi</taxon>
        <taxon>Dikarya</taxon>
        <taxon>Ascomycota</taxon>
        <taxon>Pezizomycotina</taxon>
        <taxon>Eurotiomycetes</taxon>
        <taxon>Eurotiomycetidae</taxon>
        <taxon>Eurotiales</taxon>
        <taxon>Aspergillaceae</taxon>
        <taxon>Aspergillus</taxon>
    </lineage>
</organism>
<evidence type="ECO:0000256" key="1">
    <source>
        <dbReference type="ARBA" id="ARBA00023604"/>
    </source>
</evidence>
<proteinExistence type="inferred from homology"/>
<dbReference type="RefSeq" id="XP_041549885.1">
    <property type="nucleotide sequence ID" value="XM_041701696.1"/>
</dbReference>
<dbReference type="KEGG" id="apuu:APUU_10519A"/>
<dbReference type="PANTHER" id="PTHR34598">
    <property type="entry name" value="BLL6449 PROTEIN"/>
    <property type="match status" value="1"/>
</dbReference>
<dbReference type="GO" id="GO:0016491">
    <property type="term" value="F:oxidoreductase activity"/>
    <property type="evidence" value="ECO:0007669"/>
    <property type="project" value="InterPro"/>
</dbReference>
<name>A0A7R7XAB9_9EURO</name>
<sequence>MTSTATAATLNGSADAVPTTLNYYLDLELGGHVNITPGTAGFYRRKYATHPVTIHDIKGSEAQFNLNRQGFQIHPHESAEKEFKEDDQIKAVYYPETEAWLKQITGATRVKVCTHLVRRDTREALDATVGSSELADNAAISKVVPARFVHVDHSRKGAIGFLHENFPPDEAARLLKTRWSIINVWRPIKTVRRDPLAVCDSRSVRDDELIPMTVRLPPKGSATYENVSKEPFETLSTRMNPDHRWYFKSELRPDEPLVIKIYDSKSERDPDLAGRVLHTSFTVPGTENEPARESIEVRCFVFYDEPE</sequence>
<dbReference type="Proteomes" id="UP000654913">
    <property type="component" value="Chromosome 1"/>
</dbReference>
<dbReference type="AlphaFoldDB" id="A0A7R7XAB9"/>
<comment type="similarity">
    <text evidence="1">Belongs to the asaB hydroxylase/desaturase family.</text>
</comment>
<evidence type="ECO:0000313" key="3">
    <source>
        <dbReference type="Proteomes" id="UP000654913"/>
    </source>
</evidence>
<gene>
    <name evidence="2" type="ORF">APUU_10519A</name>
</gene>
<evidence type="ECO:0000313" key="2">
    <source>
        <dbReference type="EMBL" id="BCS17691.1"/>
    </source>
</evidence>
<reference evidence="2" key="2">
    <citation type="submission" date="2021-02" db="EMBL/GenBank/DDBJ databases">
        <title>Aspergillus puulaauensis MK2 genome sequence.</title>
        <authorList>
            <person name="Futagami T."/>
            <person name="Mori K."/>
            <person name="Kadooka C."/>
            <person name="Tanaka T."/>
        </authorList>
    </citation>
    <scope>NUCLEOTIDE SEQUENCE</scope>
    <source>
        <strain evidence="2">MK2</strain>
    </source>
</reference>
<accession>A0A7R7XAB9</accession>
<dbReference type="EMBL" id="AP024443">
    <property type="protein sequence ID" value="BCS17691.1"/>
    <property type="molecule type" value="Genomic_DNA"/>
</dbReference>
<keyword evidence="3" id="KW-1185">Reference proteome</keyword>
<dbReference type="InterPro" id="IPR044053">
    <property type="entry name" value="AsaB-like"/>
</dbReference>
<evidence type="ECO:0008006" key="4">
    <source>
        <dbReference type="Google" id="ProtNLM"/>
    </source>
</evidence>
<dbReference type="OrthoDB" id="412788at2759"/>
<dbReference type="NCBIfam" id="NF041278">
    <property type="entry name" value="CmcJ_NvfI_EfuI"/>
    <property type="match status" value="1"/>
</dbReference>
<reference evidence="2" key="1">
    <citation type="submission" date="2021-01" db="EMBL/GenBank/DDBJ databases">
        <authorList>
            <consortium name="Aspergillus puulaauensis MK2 genome sequencing consortium"/>
            <person name="Kazuki M."/>
            <person name="Futagami T."/>
        </authorList>
    </citation>
    <scope>NUCLEOTIDE SEQUENCE</scope>
    <source>
        <strain evidence="2">MK2</strain>
    </source>
</reference>
<dbReference type="PANTHER" id="PTHR34598:SF3">
    <property type="entry name" value="OXIDOREDUCTASE AN1597"/>
    <property type="match status" value="1"/>
</dbReference>